<sequence length="109" mass="11942">MAGIVMVCRDSNGAIVDADGSILWWDIRYPGVPLTSVKFHSEPGVPPRIWETPHGSCVVKKEISLERPGISSTAIRPDSKIAATAGWDHRQVQVSRYACEQAIQRCLGL</sequence>
<reference evidence="1 2" key="1">
    <citation type="submission" date="2015-01" db="EMBL/GenBank/DDBJ databases">
        <title>Genome of allotetraploid Gossypium barbadense reveals genomic plasticity and fiber elongation in cotton evolution.</title>
        <authorList>
            <person name="Chen X."/>
            <person name="Liu X."/>
            <person name="Zhao B."/>
            <person name="Zheng H."/>
            <person name="Hu Y."/>
            <person name="Lu G."/>
            <person name="Yang C."/>
            <person name="Chen J."/>
            <person name="Shan C."/>
            <person name="Zhang L."/>
            <person name="Zhou Y."/>
            <person name="Wang L."/>
            <person name="Guo W."/>
            <person name="Bai Y."/>
            <person name="Ruan J."/>
            <person name="Shangguan X."/>
            <person name="Mao Y."/>
            <person name="Jiang J."/>
            <person name="Zhu Y."/>
            <person name="Lei J."/>
            <person name="Kang H."/>
            <person name="Chen S."/>
            <person name="He X."/>
            <person name="Wang R."/>
            <person name="Wang Y."/>
            <person name="Chen J."/>
            <person name="Wang L."/>
            <person name="Yu S."/>
            <person name="Wang B."/>
            <person name="Wei J."/>
            <person name="Song S."/>
            <person name="Lu X."/>
            <person name="Gao Z."/>
            <person name="Gu W."/>
            <person name="Deng X."/>
            <person name="Ma D."/>
            <person name="Wang S."/>
            <person name="Liang W."/>
            <person name="Fang L."/>
            <person name="Cai C."/>
            <person name="Zhu X."/>
            <person name="Zhou B."/>
            <person name="Zhang Y."/>
            <person name="Chen Z."/>
            <person name="Xu S."/>
            <person name="Zhu R."/>
            <person name="Wang S."/>
            <person name="Zhang T."/>
            <person name="Zhao G."/>
        </authorList>
    </citation>
    <scope>NUCLEOTIDE SEQUENCE [LARGE SCALE GENOMIC DNA]</scope>
    <source>
        <strain evidence="2">cv. Xinhai21</strain>
        <tissue evidence="1">Leaf</tissue>
    </source>
</reference>
<dbReference type="SUPFAM" id="SSF50978">
    <property type="entry name" value="WD40 repeat-like"/>
    <property type="match status" value="1"/>
</dbReference>
<dbReference type="OrthoDB" id="7668193at2759"/>
<protein>
    <submittedName>
        <fullName evidence="1">Uncharacterized protein</fullName>
    </submittedName>
</protein>
<evidence type="ECO:0000313" key="2">
    <source>
        <dbReference type="Proteomes" id="UP000239757"/>
    </source>
</evidence>
<dbReference type="InterPro" id="IPR036322">
    <property type="entry name" value="WD40_repeat_dom_sf"/>
</dbReference>
<organism evidence="1 2">
    <name type="scientific">Gossypium barbadense</name>
    <name type="common">Sea Island cotton</name>
    <name type="synonym">Hibiscus barbadensis</name>
    <dbReference type="NCBI Taxonomy" id="3634"/>
    <lineage>
        <taxon>Eukaryota</taxon>
        <taxon>Viridiplantae</taxon>
        <taxon>Streptophyta</taxon>
        <taxon>Embryophyta</taxon>
        <taxon>Tracheophyta</taxon>
        <taxon>Spermatophyta</taxon>
        <taxon>Magnoliopsida</taxon>
        <taxon>eudicotyledons</taxon>
        <taxon>Gunneridae</taxon>
        <taxon>Pentapetalae</taxon>
        <taxon>rosids</taxon>
        <taxon>malvids</taxon>
        <taxon>Malvales</taxon>
        <taxon>Malvaceae</taxon>
        <taxon>Malvoideae</taxon>
        <taxon>Gossypium</taxon>
    </lineage>
</organism>
<gene>
    <name evidence="1" type="ORF">GOBAR_AA25168</name>
</gene>
<dbReference type="EMBL" id="KZ666269">
    <property type="protein sequence ID" value="PPR95505.1"/>
    <property type="molecule type" value="Genomic_DNA"/>
</dbReference>
<proteinExistence type="predicted"/>
<dbReference type="AlphaFoldDB" id="A0A2P5WWN5"/>
<name>A0A2P5WWN5_GOSBA</name>
<evidence type="ECO:0000313" key="1">
    <source>
        <dbReference type="EMBL" id="PPR95505.1"/>
    </source>
</evidence>
<accession>A0A2P5WWN5</accession>
<dbReference type="Proteomes" id="UP000239757">
    <property type="component" value="Unassembled WGS sequence"/>
</dbReference>